<evidence type="ECO:0000256" key="1">
    <source>
        <dbReference type="ARBA" id="ARBA00004388"/>
    </source>
</evidence>
<dbReference type="NCBIfam" id="NF004388">
    <property type="entry name" value="PRK05749.1-4"/>
    <property type="match status" value="1"/>
</dbReference>
<dbReference type="GO" id="GO:0009244">
    <property type="term" value="P:lipopolysaccharide core region biosynthetic process"/>
    <property type="evidence" value="ECO:0007669"/>
    <property type="project" value="UniProtKB-UniRule"/>
</dbReference>
<evidence type="ECO:0000256" key="5">
    <source>
        <dbReference type="ARBA" id="ARBA00019077"/>
    </source>
</evidence>
<dbReference type="InterPro" id="IPR007507">
    <property type="entry name" value="Glycos_transf_N"/>
</dbReference>
<name>A0A266Q3F4_9GAMM</name>
<keyword evidence="15" id="KW-1185">Reference proteome</keyword>
<keyword evidence="6 12" id="KW-0808">Transferase</keyword>
<evidence type="ECO:0000256" key="11">
    <source>
        <dbReference type="PIRSR" id="PIRSR639901-2"/>
    </source>
</evidence>
<feature type="domain" description="3-deoxy-D-manno-octulosonic-acid transferase N-terminal" evidence="13">
    <location>
        <begin position="32"/>
        <end position="209"/>
    </location>
</feature>
<comment type="catalytic activity">
    <reaction evidence="9 12">
        <text>lipid IVA (E. coli) + CMP-3-deoxy-beta-D-manno-octulosonate = alpha-Kdo-(2-&gt;6)-lipid IVA (E. coli) + CMP + H(+)</text>
        <dbReference type="Rhea" id="RHEA:28066"/>
        <dbReference type="ChEBI" id="CHEBI:15378"/>
        <dbReference type="ChEBI" id="CHEBI:58603"/>
        <dbReference type="ChEBI" id="CHEBI:60364"/>
        <dbReference type="ChEBI" id="CHEBI:60377"/>
        <dbReference type="ChEBI" id="CHEBI:85987"/>
        <dbReference type="EC" id="2.4.99.12"/>
    </reaction>
</comment>
<keyword evidence="7" id="KW-0812">Transmembrane</keyword>
<dbReference type="InterPro" id="IPR038107">
    <property type="entry name" value="Glycos_transf_N_sf"/>
</dbReference>
<keyword evidence="7" id="KW-0735">Signal-anchor</keyword>
<dbReference type="RefSeq" id="WP_094985476.1">
    <property type="nucleotide sequence ID" value="NZ_NHNI01000002.1"/>
</dbReference>
<dbReference type="Gene3D" id="3.40.50.2000">
    <property type="entry name" value="Glycogen Phosphorylase B"/>
    <property type="match status" value="1"/>
</dbReference>
<evidence type="ECO:0000313" key="15">
    <source>
        <dbReference type="Proteomes" id="UP000216101"/>
    </source>
</evidence>
<dbReference type="GO" id="GO:0043842">
    <property type="term" value="F:Kdo transferase activity"/>
    <property type="evidence" value="ECO:0007669"/>
    <property type="project" value="UniProtKB-EC"/>
</dbReference>
<reference evidence="15" key="1">
    <citation type="submission" date="2017-05" db="EMBL/GenBank/DDBJ databases">
        <authorList>
            <person name="Barney B.M."/>
        </authorList>
    </citation>
    <scope>NUCLEOTIDE SEQUENCE [LARGE SCALE GENOMIC DNA]</scope>
    <source>
        <strain evidence="15">PSBB022</strain>
    </source>
</reference>
<evidence type="ECO:0000256" key="9">
    <source>
        <dbReference type="ARBA" id="ARBA00049183"/>
    </source>
</evidence>
<evidence type="ECO:0000256" key="2">
    <source>
        <dbReference type="ARBA" id="ARBA00004713"/>
    </source>
</evidence>
<dbReference type="Pfam" id="PF04413">
    <property type="entry name" value="Glycos_transf_N"/>
    <property type="match status" value="1"/>
</dbReference>
<dbReference type="AlphaFoldDB" id="A0A266Q3F4"/>
<comment type="function">
    <text evidence="12">Involved in lipopolysaccharide (LPS) biosynthesis. Catalyzes the transfer of 3-deoxy-D-manno-octulosonate (Kdo) residue(s) from CMP-Kdo to lipid IV(A), the tetraacyldisaccharide-1,4'-bisphosphate precursor of lipid A.</text>
</comment>
<evidence type="ECO:0000256" key="6">
    <source>
        <dbReference type="ARBA" id="ARBA00022679"/>
    </source>
</evidence>
<dbReference type="GO" id="GO:0005886">
    <property type="term" value="C:plasma membrane"/>
    <property type="evidence" value="ECO:0007669"/>
    <property type="project" value="UniProtKB-SubCell"/>
</dbReference>
<dbReference type="GO" id="GO:0009245">
    <property type="term" value="P:lipid A biosynthetic process"/>
    <property type="evidence" value="ECO:0007669"/>
    <property type="project" value="TreeGrafter"/>
</dbReference>
<gene>
    <name evidence="14" type="ORF">CBP51_14375</name>
</gene>
<protein>
    <recommendedName>
        <fullName evidence="5 12">3-deoxy-D-manno-octulosonic acid transferase</fullName>
        <shortName evidence="12">Kdo transferase</shortName>
        <ecNumber evidence="4 12">2.4.99.12</ecNumber>
    </recommendedName>
    <alternativeName>
        <fullName evidence="8 12">Lipid IV(A) 3-deoxy-D-manno-octulosonic acid transferase</fullName>
    </alternativeName>
</protein>
<organism evidence="14 15">
    <name type="scientific">Cellvibrio mixtus</name>
    <dbReference type="NCBI Taxonomy" id="39650"/>
    <lineage>
        <taxon>Bacteria</taxon>
        <taxon>Pseudomonadati</taxon>
        <taxon>Pseudomonadota</taxon>
        <taxon>Gammaproteobacteria</taxon>
        <taxon>Cellvibrionales</taxon>
        <taxon>Cellvibrionaceae</taxon>
        <taxon>Cellvibrio</taxon>
    </lineage>
</organism>
<evidence type="ECO:0000256" key="12">
    <source>
        <dbReference type="RuleBase" id="RU365103"/>
    </source>
</evidence>
<feature type="site" description="Transition state stabilizer" evidence="11">
    <location>
        <position position="207"/>
    </location>
</feature>
<accession>A0A266Q3F4</accession>
<dbReference type="UniPathway" id="UPA00958"/>
<evidence type="ECO:0000256" key="7">
    <source>
        <dbReference type="ARBA" id="ARBA00022968"/>
    </source>
</evidence>
<keyword evidence="12" id="KW-0472">Membrane</keyword>
<comment type="similarity">
    <text evidence="3">Belongs to the glycosyltransferase group 1 family. Glycosyltransferase 30 subfamily.</text>
</comment>
<proteinExistence type="inferred from homology"/>
<keyword evidence="12" id="KW-0448">Lipopolysaccharide biosynthesis</keyword>
<evidence type="ECO:0000256" key="8">
    <source>
        <dbReference type="ARBA" id="ARBA00031445"/>
    </source>
</evidence>
<dbReference type="Proteomes" id="UP000216101">
    <property type="component" value="Unassembled WGS sequence"/>
</dbReference>
<comment type="caution">
    <text evidence="14">The sequence shown here is derived from an EMBL/GenBank/DDBJ whole genome shotgun (WGS) entry which is preliminary data.</text>
</comment>
<dbReference type="EMBL" id="NHNI01000002">
    <property type="protein sequence ID" value="OZY84393.1"/>
    <property type="molecule type" value="Genomic_DNA"/>
</dbReference>
<dbReference type="SUPFAM" id="SSF53756">
    <property type="entry name" value="UDP-Glycosyltransferase/glycogen phosphorylase"/>
    <property type="match status" value="1"/>
</dbReference>
<evidence type="ECO:0000259" key="13">
    <source>
        <dbReference type="Pfam" id="PF04413"/>
    </source>
</evidence>
<evidence type="ECO:0000256" key="3">
    <source>
        <dbReference type="ARBA" id="ARBA00006380"/>
    </source>
</evidence>
<sequence>MRYIYSLLLYCLLPFILLRLLWRALAAPAYAKRWAERFGFVPTLSTHKKVVWLHTVSVGEFLAALPLIRRLQADDRVQLVITTTTPTGSERVRATLGDSVFHVYAPYDLPNVLVRFLKRVKPSLYLVMETELWPNTLAACAKRNIPAMLINGRLSEKSARGYARFGALTKPMLQHLSCAAIQNFTDAARFAALGLSDDKVIVTGNIKFDLSLTDDLRTKAATLKSLLSNNGQRLVLIAASTHQGEDEIILDAFAQLRSSSSDESRSAVLVLVPRHPERFERVGQLCVSRGFSVARRSEHSWDNTNDILLGNTMGELMLMFGASDIAFVGGSLVPNGGHNFIEPAAWGLPLLSGEHVFNFAEVARLMTDAGALVQVGSATQLAQAFLQLIDDEAERKRRGVAALTVALDNRGALDKTCAVIQHYLK</sequence>
<keyword evidence="12" id="KW-1003">Cell membrane</keyword>
<dbReference type="FunFam" id="3.40.50.11720:FF:000001">
    <property type="entry name" value="3-deoxy-D-manno-octulosonic acid transferase"/>
    <property type="match status" value="1"/>
</dbReference>
<dbReference type="FunFam" id="3.40.50.2000:FF:000032">
    <property type="entry name" value="3-deoxy-D-manno-octulosonic acid transferase"/>
    <property type="match status" value="1"/>
</dbReference>
<evidence type="ECO:0000313" key="14">
    <source>
        <dbReference type="EMBL" id="OZY84393.1"/>
    </source>
</evidence>
<feature type="site" description="Transition state stabilizer" evidence="11">
    <location>
        <position position="129"/>
    </location>
</feature>
<dbReference type="EC" id="2.4.99.12" evidence="4 12"/>
<dbReference type="Gene3D" id="3.40.50.11720">
    <property type="entry name" value="3-Deoxy-D-manno-octulosonic-acid transferase, N-terminal domain"/>
    <property type="match status" value="1"/>
</dbReference>
<dbReference type="PANTHER" id="PTHR42755:SF1">
    <property type="entry name" value="3-DEOXY-D-MANNO-OCTULOSONIC ACID TRANSFERASE, MITOCHONDRIAL-RELATED"/>
    <property type="match status" value="1"/>
</dbReference>
<comment type="pathway">
    <text evidence="2 12">Bacterial outer membrane biogenesis; LPS core biosynthesis.</text>
</comment>
<feature type="active site" description="Proton acceptor" evidence="10">
    <location>
        <position position="60"/>
    </location>
</feature>
<dbReference type="PANTHER" id="PTHR42755">
    <property type="entry name" value="3-DEOXY-MANNO-OCTULOSONATE CYTIDYLYLTRANSFERASE"/>
    <property type="match status" value="1"/>
</dbReference>
<comment type="subcellular location">
    <subcellularLocation>
        <location evidence="1">Cell inner membrane</location>
        <topology evidence="1">Single-pass membrane protein</topology>
        <orientation evidence="1">Cytoplasmic side</orientation>
    </subcellularLocation>
    <subcellularLocation>
        <location evidence="12">Cell membrane</location>
    </subcellularLocation>
</comment>
<evidence type="ECO:0000256" key="4">
    <source>
        <dbReference type="ARBA" id="ARBA00012621"/>
    </source>
</evidence>
<dbReference type="InterPro" id="IPR039901">
    <property type="entry name" value="Kdotransferase"/>
</dbReference>
<evidence type="ECO:0000256" key="10">
    <source>
        <dbReference type="PIRSR" id="PIRSR639901-1"/>
    </source>
</evidence>